<dbReference type="Proteomes" id="UP000193391">
    <property type="component" value="Unassembled WGS sequence"/>
</dbReference>
<dbReference type="RefSeq" id="WP_085584084.1">
    <property type="nucleotide sequence ID" value="NZ_JFKA01000007.1"/>
</dbReference>
<reference evidence="1 2" key="1">
    <citation type="submission" date="2014-03" db="EMBL/GenBank/DDBJ databases">
        <title>The draft genome sequence of Thalassospira mesophila JCM 18969.</title>
        <authorList>
            <person name="Lai Q."/>
            <person name="Shao Z."/>
        </authorList>
    </citation>
    <scope>NUCLEOTIDE SEQUENCE [LARGE SCALE GENOMIC DNA]</scope>
    <source>
        <strain evidence="1 2">JCM 18969</strain>
    </source>
</reference>
<accession>A0A1Y2KZL2</accession>
<evidence type="ECO:0000313" key="2">
    <source>
        <dbReference type="Proteomes" id="UP000193391"/>
    </source>
</evidence>
<evidence type="ECO:0000313" key="1">
    <source>
        <dbReference type="EMBL" id="OSQ37174.1"/>
    </source>
</evidence>
<name>A0A1Y2KZL2_9PROT</name>
<organism evidence="1 2">
    <name type="scientific">Thalassospira mesophila</name>
    <dbReference type="NCBI Taxonomy" id="1293891"/>
    <lineage>
        <taxon>Bacteria</taxon>
        <taxon>Pseudomonadati</taxon>
        <taxon>Pseudomonadota</taxon>
        <taxon>Alphaproteobacteria</taxon>
        <taxon>Rhodospirillales</taxon>
        <taxon>Thalassospiraceae</taxon>
        <taxon>Thalassospira</taxon>
    </lineage>
</organism>
<protein>
    <submittedName>
        <fullName evidence="1">Uncharacterized protein</fullName>
    </submittedName>
</protein>
<keyword evidence="2" id="KW-1185">Reference proteome</keyword>
<proteinExistence type="predicted"/>
<dbReference type="AlphaFoldDB" id="A0A1Y2KZL2"/>
<dbReference type="EMBL" id="JFKA01000007">
    <property type="protein sequence ID" value="OSQ37174.1"/>
    <property type="molecule type" value="Genomic_DNA"/>
</dbReference>
<gene>
    <name evidence="1" type="ORF">TMES_15235</name>
</gene>
<dbReference type="OrthoDB" id="7360696at2"/>
<dbReference type="STRING" id="1293891.TMES_15235"/>
<comment type="caution">
    <text evidence="1">The sequence shown here is derived from an EMBL/GenBank/DDBJ whole genome shotgun (WGS) entry which is preliminary data.</text>
</comment>
<sequence>MNSSTQKQKIIEVEHFLSQLEKRGRILVSIAAELEAMADATDVTRYRPFREQVDNFKALSLILAERLAALDAHPRKDDLETQFHKLQVLMLRLVIKTSLKFFFVMSAKAFLPLGSRELFQSELRTLFEAEKMLSDPRYQSDLDESARDDLEMAKDILQEIIQNAPALLNFGKKPGVGKKKKYR</sequence>